<evidence type="ECO:0000313" key="1">
    <source>
        <dbReference type="EMBL" id="RYR44866.1"/>
    </source>
</evidence>
<sequence length="144" mass="15737">MIDYIAQKRKLADSLAECGYIVQEQDLKNFILKGLDSSYNNFRTSYGLLQFSLPLTKFITALLREETTLGHSHSGLLSLPSPSANIAQSYSSLNLNPNSQPQPSQSATTPPRLFCQICENRGTLDGTATTVATSTYIPLAASLY</sequence>
<dbReference type="AlphaFoldDB" id="A0A445C1S4"/>
<comment type="caution">
    <text evidence="1">The sequence shown here is derived from an EMBL/GenBank/DDBJ whole genome shotgun (WGS) entry which is preliminary data.</text>
</comment>
<dbReference type="PANTHER" id="PTHR47481:SF28">
    <property type="entry name" value="RETROTRANSPOSON COPIA-LIKE N-TERMINAL DOMAIN-CONTAINING PROTEIN"/>
    <property type="match status" value="1"/>
</dbReference>
<organism evidence="1 2">
    <name type="scientific">Arachis hypogaea</name>
    <name type="common">Peanut</name>
    <dbReference type="NCBI Taxonomy" id="3818"/>
    <lineage>
        <taxon>Eukaryota</taxon>
        <taxon>Viridiplantae</taxon>
        <taxon>Streptophyta</taxon>
        <taxon>Embryophyta</taxon>
        <taxon>Tracheophyta</taxon>
        <taxon>Spermatophyta</taxon>
        <taxon>Magnoliopsida</taxon>
        <taxon>eudicotyledons</taxon>
        <taxon>Gunneridae</taxon>
        <taxon>Pentapetalae</taxon>
        <taxon>rosids</taxon>
        <taxon>fabids</taxon>
        <taxon>Fabales</taxon>
        <taxon>Fabaceae</taxon>
        <taxon>Papilionoideae</taxon>
        <taxon>50 kb inversion clade</taxon>
        <taxon>dalbergioids sensu lato</taxon>
        <taxon>Dalbergieae</taxon>
        <taxon>Pterocarpus clade</taxon>
        <taxon>Arachis</taxon>
    </lineage>
</organism>
<name>A0A445C1S4_ARAHY</name>
<dbReference type="EMBL" id="SDMP01000008">
    <property type="protein sequence ID" value="RYR44866.1"/>
    <property type="molecule type" value="Genomic_DNA"/>
</dbReference>
<evidence type="ECO:0000313" key="2">
    <source>
        <dbReference type="Proteomes" id="UP000289738"/>
    </source>
</evidence>
<dbReference type="PANTHER" id="PTHR47481">
    <property type="match status" value="1"/>
</dbReference>
<gene>
    <name evidence="1" type="ORF">Ahy_A08g041149</name>
</gene>
<proteinExistence type="predicted"/>
<accession>A0A445C1S4</accession>
<reference evidence="1 2" key="1">
    <citation type="submission" date="2019-01" db="EMBL/GenBank/DDBJ databases">
        <title>Sequencing of cultivated peanut Arachis hypogaea provides insights into genome evolution and oil improvement.</title>
        <authorList>
            <person name="Chen X."/>
        </authorList>
    </citation>
    <scope>NUCLEOTIDE SEQUENCE [LARGE SCALE GENOMIC DNA]</scope>
    <source>
        <strain evidence="2">cv. Fuhuasheng</strain>
        <tissue evidence="1">Leaves</tissue>
    </source>
</reference>
<keyword evidence="2" id="KW-1185">Reference proteome</keyword>
<protein>
    <submittedName>
        <fullName evidence="1">Uncharacterized protein</fullName>
    </submittedName>
</protein>
<dbReference type="Proteomes" id="UP000289738">
    <property type="component" value="Chromosome A08"/>
</dbReference>